<dbReference type="RefSeq" id="WP_304534709.1">
    <property type="nucleotide sequence ID" value="NZ_JAUQOM010000001.1"/>
</dbReference>
<dbReference type="Proteomes" id="UP001176471">
    <property type="component" value="Unassembled WGS sequence"/>
</dbReference>
<proteinExistence type="predicted"/>
<protein>
    <submittedName>
        <fullName evidence="1">Uncharacterized protein</fullName>
    </submittedName>
</protein>
<reference evidence="1" key="1">
    <citation type="submission" date="2023-07" db="EMBL/GenBank/DDBJ databases">
        <title>Bacterial whole genome sequence for Sphingobium sp. HBC34.</title>
        <authorList>
            <person name="Le V."/>
            <person name="Ko S.-R."/>
            <person name="Ahn C.-Y."/>
            <person name="Oh H.-M."/>
        </authorList>
    </citation>
    <scope>NUCLEOTIDE SEQUENCE</scope>
    <source>
        <strain evidence="1">HBC34</strain>
    </source>
</reference>
<organism evidence="1 2">
    <name type="scientific">Sphingobium cyanobacteriorum</name>
    <dbReference type="NCBI Taxonomy" id="3063954"/>
    <lineage>
        <taxon>Bacteria</taxon>
        <taxon>Pseudomonadati</taxon>
        <taxon>Pseudomonadota</taxon>
        <taxon>Alphaproteobacteria</taxon>
        <taxon>Sphingomonadales</taxon>
        <taxon>Sphingomonadaceae</taxon>
        <taxon>Sphingobium</taxon>
    </lineage>
</organism>
<name>A0ABT8ZI46_9SPHN</name>
<accession>A0ABT8ZI46</accession>
<evidence type="ECO:0000313" key="1">
    <source>
        <dbReference type="EMBL" id="MDO7834209.1"/>
    </source>
</evidence>
<sequence>MTSIHHGFGESNLIRNKGIGNRQGDPLPRLLDLLLARAGLPATIERATSRPWASALFEGRRHVIRLRIDGPDYLGRCAAFTKDLDSVQWPLSGHFVADISLDEGHVGMDHACLDLSALTIEDW</sequence>
<keyword evidence="2" id="KW-1185">Reference proteome</keyword>
<dbReference type="EMBL" id="JAUQOM010000001">
    <property type="protein sequence ID" value="MDO7834209.1"/>
    <property type="molecule type" value="Genomic_DNA"/>
</dbReference>
<comment type="caution">
    <text evidence="1">The sequence shown here is derived from an EMBL/GenBank/DDBJ whole genome shotgun (WGS) entry which is preliminary data.</text>
</comment>
<gene>
    <name evidence="1" type="ORF">Q4610_04040</name>
</gene>
<evidence type="ECO:0000313" key="2">
    <source>
        <dbReference type="Proteomes" id="UP001176471"/>
    </source>
</evidence>